<evidence type="ECO:0000313" key="3">
    <source>
        <dbReference type="EMBL" id="ACA68045.1"/>
    </source>
</evidence>
<keyword evidence="1" id="KW-0812">Transmembrane</keyword>
<dbReference type="NCBIfam" id="NF007580">
    <property type="entry name" value="PRK10215.1"/>
    <property type="match status" value="1"/>
</dbReference>
<evidence type="ECO:0000256" key="1">
    <source>
        <dbReference type="SAM" id="Phobius"/>
    </source>
</evidence>
<protein>
    <submittedName>
        <fullName evidence="3">Putative lipoprotein</fullName>
    </submittedName>
</protein>
<dbReference type="RefSeq" id="WP_002214064.1">
    <property type="nucleotide sequence ID" value="NZ_CP009792.1"/>
</dbReference>
<organism evidence="3">
    <name type="scientific">Yersinia pseudotuberculosis serotype O:3 (strain YPIII)</name>
    <dbReference type="NCBI Taxonomy" id="502800"/>
    <lineage>
        <taxon>Bacteria</taxon>
        <taxon>Pseudomonadati</taxon>
        <taxon>Pseudomonadota</taxon>
        <taxon>Gammaproteobacteria</taxon>
        <taxon>Enterobacterales</taxon>
        <taxon>Yersiniaceae</taxon>
        <taxon>Yersinia</taxon>
    </lineage>
</organism>
<gene>
    <name evidence="3" type="ordered locus">YPK_1752</name>
</gene>
<keyword evidence="2" id="KW-0732">Signal</keyword>
<sequence>MINFVKLMCNVKLMCKWGAILMSPFFLSACVTNQLSDDIRGHEKGYTHYNDDIIVGVSLAKQGDNKNWAFVGTHFDYVLSSGADEFLTLLVTGQIDKKKIEVVRDGSFNLNKKKDGFTGKIALKYRYQTAEERGKIEPLIKGADWNCPSLTETTGICNINLNNLVGTIHRKGATPADIFRFEHPLQVKFYSKNTTSAKRALYPVAVAADVVMLPVYLLSAAAVAAFYGVVSLN</sequence>
<dbReference type="KEGG" id="ypy:YPK_1752"/>
<dbReference type="GeneID" id="57976903"/>
<dbReference type="EMBL" id="CP000950">
    <property type="protein sequence ID" value="ACA68045.1"/>
    <property type="molecule type" value="Genomic_DNA"/>
</dbReference>
<keyword evidence="1" id="KW-0472">Membrane</keyword>
<feature type="transmembrane region" description="Helical" evidence="1">
    <location>
        <begin position="200"/>
        <end position="230"/>
    </location>
</feature>
<accession>A0A0H3B2I3</accession>
<keyword evidence="3" id="KW-0449">Lipoprotein</keyword>
<feature type="chain" id="PRO_5002604858" evidence="2">
    <location>
        <begin position="29"/>
        <end position="233"/>
    </location>
</feature>
<feature type="signal peptide" evidence="2">
    <location>
        <begin position="1"/>
        <end position="28"/>
    </location>
</feature>
<keyword evidence="1" id="KW-1133">Transmembrane helix</keyword>
<dbReference type="PROSITE" id="PS51257">
    <property type="entry name" value="PROKAR_LIPOPROTEIN"/>
    <property type="match status" value="1"/>
</dbReference>
<dbReference type="AlphaFoldDB" id="A0A0H3B2I3"/>
<proteinExistence type="predicted"/>
<evidence type="ECO:0000256" key="2">
    <source>
        <dbReference type="SAM" id="SignalP"/>
    </source>
</evidence>
<reference evidence="3" key="1">
    <citation type="submission" date="2008-02" db="EMBL/GenBank/DDBJ databases">
        <title>Complete sequence of Yersinia pseudotuberculosis YPIII.</title>
        <authorList>
            <consortium name="US DOE Joint Genome Institute"/>
            <person name="Challacombe J.F."/>
            <person name="Bruce D."/>
            <person name="Detter J.C."/>
            <person name="Green L."/>
            <person name="Land M."/>
            <person name="Munk C."/>
            <person name="Lindler L.E."/>
            <person name="Nikolich M.P."/>
            <person name="Brettin T."/>
        </authorList>
    </citation>
    <scope>NUCLEOTIDE SEQUENCE</scope>
    <source>
        <strain evidence="3">YPIII</strain>
    </source>
</reference>
<name>A0A0H3B2I3_YERPY</name>